<evidence type="ECO:0000313" key="2">
    <source>
        <dbReference type="Proteomes" id="UP000053593"/>
    </source>
</evidence>
<name>A0A0D0CKI6_9AGAR</name>
<dbReference type="Proteomes" id="UP000053593">
    <property type="component" value="Unassembled WGS sequence"/>
</dbReference>
<proteinExistence type="predicted"/>
<sequence>MTIPSFVIIFTSNFHDRTSSLSGPSAKSNTIGSMFENSSSAHKFTPTATSLVPPADLSLDKVCGFAAYPARRNGVLAIGQEDNVHLLWLWRIYLVIPYSMSSLRSGSENSVLYVWATPVSDIAFPVLTFSLAISAFRTPHIAPSLCGYVHFCPTLGVEIWVPEVV</sequence>
<evidence type="ECO:0000313" key="1">
    <source>
        <dbReference type="EMBL" id="KIK58942.1"/>
    </source>
</evidence>
<accession>A0A0D0CKI6</accession>
<dbReference type="HOGENOM" id="CLU_1610946_0_0_1"/>
<keyword evidence="2" id="KW-1185">Reference proteome</keyword>
<gene>
    <name evidence="1" type="ORF">GYMLUDRAFT_245716</name>
</gene>
<dbReference type="AlphaFoldDB" id="A0A0D0CKI6"/>
<dbReference type="EMBL" id="KN834782">
    <property type="protein sequence ID" value="KIK58942.1"/>
    <property type="molecule type" value="Genomic_DNA"/>
</dbReference>
<protein>
    <submittedName>
        <fullName evidence="1">Uncharacterized protein</fullName>
    </submittedName>
</protein>
<reference evidence="1 2" key="1">
    <citation type="submission" date="2014-04" db="EMBL/GenBank/DDBJ databases">
        <title>Evolutionary Origins and Diversification of the Mycorrhizal Mutualists.</title>
        <authorList>
            <consortium name="DOE Joint Genome Institute"/>
            <consortium name="Mycorrhizal Genomics Consortium"/>
            <person name="Kohler A."/>
            <person name="Kuo A."/>
            <person name="Nagy L.G."/>
            <person name="Floudas D."/>
            <person name="Copeland A."/>
            <person name="Barry K.W."/>
            <person name="Cichocki N."/>
            <person name="Veneault-Fourrey C."/>
            <person name="LaButti K."/>
            <person name="Lindquist E.A."/>
            <person name="Lipzen A."/>
            <person name="Lundell T."/>
            <person name="Morin E."/>
            <person name="Murat C."/>
            <person name="Riley R."/>
            <person name="Ohm R."/>
            <person name="Sun H."/>
            <person name="Tunlid A."/>
            <person name="Henrissat B."/>
            <person name="Grigoriev I.V."/>
            <person name="Hibbett D.S."/>
            <person name="Martin F."/>
        </authorList>
    </citation>
    <scope>NUCLEOTIDE SEQUENCE [LARGE SCALE GENOMIC DNA]</scope>
    <source>
        <strain evidence="1 2">FD-317 M1</strain>
    </source>
</reference>
<organism evidence="1 2">
    <name type="scientific">Collybiopsis luxurians FD-317 M1</name>
    <dbReference type="NCBI Taxonomy" id="944289"/>
    <lineage>
        <taxon>Eukaryota</taxon>
        <taxon>Fungi</taxon>
        <taxon>Dikarya</taxon>
        <taxon>Basidiomycota</taxon>
        <taxon>Agaricomycotina</taxon>
        <taxon>Agaricomycetes</taxon>
        <taxon>Agaricomycetidae</taxon>
        <taxon>Agaricales</taxon>
        <taxon>Marasmiineae</taxon>
        <taxon>Omphalotaceae</taxon>
        <taxon>Collybiopsis</taxon>
        <taxon>Collybiopsis luxurians</taxon>
    </lineage>
</organism>